<accession>A0A9W6X637</accession>
<feature type="compositionally biased region" description="Polar residues" evidence="1">
    <location>
        <begin position="300"/>
        <end position="309"/>
    </location>
</feature>
<feature type="signal peptide" evidence="2">
    <location>
        <begin position="1"/>
        <end position="19"/>
    </location>
</feature>
<comment type="caution">
    <text evidence="3">The sequence shown here is derived from an EMBL/GenBank/DDBJ whole genome shotgun (WGS) entry which is preliminary data.</text>
</comment>
<keyword evidence="4" id="KW-1185">Reference proteome</keyword>
<evidence type="ECO:0000313" key="3">
    <source>
        <dbReference type="EMBL" id="GMF32282.1"/>
    </source>
</evidence>
<reference evidence="3" key="1">
    <citation type="submission" date="2023-04" db="EMBL/GenBank/DDBJ databases">
        <title>Phytophthora fragariaefolia NBRC 109709.</title>
        <authorList>
            <person name="Ichikawa N."/>
            <person name="Sato H."/>
            <person name="Tonouchi N."/>
        </authorList>
    </citation>
    <scope>NUCLEOTIDE SEQUENCE</scope>
    <source>
        <strain evidence="3">NBRC 109709</strain>
    </source>
</reference>
<keyword evidence="2" id="KW-0732">Signal</keyword>
<name>A0A9W6X637_9STRA</name>
<evidence type="ECO:0000256" key="2">
    <source>
        <dbReference type="SAM" id="SignalP"/>
    </source>
</evidence>
<sequence length="344" mass="37088">MSTADVELLLLVQAAAAAAKEKTHRAGGDWLAGPTLLGSGNATRQARRDHDVIGALASDCAGRRAMLADTARSLPIRAQARARGRGVLAVEAPVADACMQPIDGMELHVWLWRQALPTGWSRVDDGIDAQGNSICTDARTQHSIEGNSSFLCGFILAWSSSTVLPIRNLIPWLAGPPQIATQAARRATDALIPDLYLPDLNSGRSRWAGPRGPNRSGEPLESHLAGVQRGDQPMAQRMEARLEGALPRLEHLVRFFKSFGSKKHHHVLHWNRRGPEQGFPCQQEAGGSSPRFPQGRKCSQRNSSAGPSGQQQQQQQQLAQDRLAGRDTQGPAADADLTGLCVLD</sequence>
<feature type="chain" id="PRO_5040809579" evidence="2">
    <location>
        <begin position="20"/>
        <end position="344"/>
    </location>
</feature>
<organism evidence="3 4">
    <name type="scientific">Phytophthora fragariaefolia</name>
    <dbReference type="NCBI Taxonomy" id="1490495"/>
    <lineage>
        <taxon>Eukaryota</taxon>
        <taxon>Sar</taxon>
        <taxon>Stramenopiles</taxon>
        <taxon>Oomycota</taxon>
        <taxon>Peronosporomycetes</taxon>
        <taxon>Peronosporales</taxon>
        <taxon>Peronosporaceae</taxon>
        <taxon>Phytophthora</taxon>
    </lineage>
</organism>
<dbReference type="AlphaFoldDB" id="A0A9W6X637"/>
<evidence type="ECO:0000256" key="1">
    <source>
        <dbReference type="SAM" id="MobiDB-lite"/>
    </source>
</evidence>
<proteinExistence type="predicted"/>
<evidence type="ECO:0000313" key="4">
    <source>
        <dbReference type="Proteomes" id="UP001165121"/>
    </source>
</evidence>
<protein>
    <submittedName>
        <fullName evidence="3">Unnamed protein product</fullName>
    </submittedName>
</protein>
<dbReference type="Proteomes" id="UP001165121">
    <property type="component" value="Unassembled WGS sequence"/>
</dbReference>
<feature type="region of interest" description="Disordered" evidence="1">
    <location>
        <begin position="278"/>
        <end position="338"/>
    </location>
</feature>
<dbReference type="EMBL" id="BSXT01000682">
    <property type="protein sequence ID" value="GMF32282.1"/>
    <property type="molecule type" value="Genomic_DNA"/>
</dbReference>
<gene>
    <name evidence="3" type="ORF">Pfra01_000764000</name>
</gene>